<dbReference type="AlphaFoldDB" id="A0A066XJ08"/>
<gene>
    <name evidence="2" type="ORF">CSUB01_11354</name>
</gene>
<feature type="region of interest" description="Disordered" evidence="1">
    <location>
        <begin position="166"/>
        <end position="198"/>
    </location>
</feature>
<evidence type="ECO:0000313" key="3">
    <source>
        <dbReference type="Proteomes" id="UP000027238"/>
    </source>
</evidence>
<proteinExistence type="predicted"/>
<sequence length="232" mass="25686">MSDVAHPHFFRHLLGQFLIFIAPSFHRSNAHPQTNKRRRFQYPYIGASAEIAPSNDNDNDDPMPTLNWPAWLAAELSLQTLKLTITLPRNTERDVSQRFKTAAVALGFENQAGMFLSPGRSMFLKTASAKTIDRLVNAIRSAKFSGLGTRFQPPFRPPCTIAAALVPTHPSPPLKTSLRPPRTSGPNSRRGSSISSSRIRRGLCLSDEGRRVSFVGHVQSEGLDEEDAKRVA</sequence>
<reference evidence="3" key="1">
    <citation type="journal article" date="2014" name="Genome Announc.">
        <title>Draft genome sequence of Colletotrichum sublineola, a destructive pathogen of cultivated sorghum.</title>
        <authorList>
            <person name="Baroncelli R."/>
            <person name="Sanz-Martin J.M."/>
            <person name="Rech G.E."/>
            <person name="Sukno S.A."/>
            <person name="Thon M.R."/>
        </authorList>
    </citation>
    <scope>NUCLEOTIDE SEQUENCE [LARGE SCALE GENOMIC DNA]</scope>
    <source>
        <strain evidence="3">TX430BB</strain>
    </source>
</reference>
<evidence type="ECO:0000313" key="2">
    <source>
        <dbReference type="EMBL" id="KDN68907.1"/>
    </source>
</evidence>
<dbReference type="OrthoDB" id="4839716at2759"/>
<evidence type="ECO:0000256" key="1">
    <source>
        <dbReference type="SAM" id="MobiDB-lite"/>
    </source>
</evidence>
<protein>
    <submittedName>
        <fullName evidence="2">Uncharacterized protein</fullName>
    </submittedName>
</protein>
<organism evidence="2 3">
    <name type="scientific">Colletotrichum sublineola</name>
    <name type="common">Sorghum anthracnose fungus</name>
    <dbReference type="NCBI Taxonomy" id="1173701"/>
    <lineage>
        <taxon>Eukaryota</taxon>
        <taxon>Fungi</taxon>
        <taxon>Dikarya</taxon>
        <taxon>Ascomycota</taxon>
        <taxon>Pezizomycotina</taxon>
        <taxon>Sordariomycetes</taxon>
        <taxon>Hypocreomycetidae</taxon>
        <taxon>Glomerellales</taxon>
        <taxon>Glomerellaceae</taxon>
        <taxon>Colletotrichum</taxon>
        <taxon>Colletotrichum graminicola species complex</taxon>
    </lineage>
</organism>
<feature type="compositionally biased region" description="Low complexity" evidence="1">
    <location>
        <begin position="188"/>
        <end position="197"/>
    </location>
</feature>
<dbReference type="HOGENOM" id="CLU_1194817_0_0_1"/>
<keyword evidence="3" id="KW-1185">Reference proteome</keyword>
<accession>A0A066XJ08</accession>
<dbReference type="Proteomes" id="UP000027238">
    <property type="component" value="Unassembled WGS sequence"/>
</dbReference>
<name>A0A066XJ08_COLSU</name>
<comment type="caution">
    <text evidence="2">The sequence shown here is derived from an EMBL/GenBank/DDBJ whole genome shotgun (WGS) entry which is preliminary data.</text>
</comment>
<dbReference type="EMBL" id="JMSE01000598">
    <property type="protein sequence ID" value="KDN68907.1"/>
    <property type="molecule type" value="Genomic_DNA"/>
</dbReference>